<dbReference type="PANTHER" id="PTHR43167">
    <property type="entry name" value="PUTATIVE (AFU_ORTHOLOGUE AFUA_6G01830)-RELATED"/>
    <property type="match status" value="1"/>
</dbReference>
<dbReference type="CDD" id="cd02440">
    <property type="entry name" value="AdoMet_MTases"/>
    <property type="match status" value="1"/>
</dbReference>
<accession>A0A917U6W7</accession>
<evidence type="ECO:0000313" key="1">
    <source>
        <dbReference type="EMBL" id="GGM62617.1"/>
    </source>
</evidence>
<comment type="caution">
    <text evidence="1">The sequence shown here is derived from an EMBL/GenBank/DDBJ whole genome shotgun (WGS) entry which is preliminary data.</text>
</comment>
<dbReference type="EMBL" id="BMPI01000047">
    <property type="protein sequence ID" value="GGM62617.1"/>
    <property type="molecule type" value="Genomic_DNA"/>
</dbReference>
<dbReference type="RefSeq" id="WP_190254812.1">
    <property type="nucleotide sequence ID" value="NZ_BMPI01000047.1"/>
</dbReference>
<dbReference type="SUPFAM" id="SSF53335">
    <property type="entry name" value="S-adenosyl-L-methionine-dependent methyltransferases"/>
    <property type="match status" value="1"/>
</dbReference>
<keyword evidence="1" id="KW-0808">Transferase</keyword>
<dbReference type="Proteomes" id="UP000642070">
    <property type="component" value="Unassembled WGS sequence"/>
</dbReference>
<gene>
    <name evidence="1" type="ORF">GCM10007977_075270</name>
</gene>
<sequence length="184" mass="19351">MTLVDDAYVRAEAHGFGLSCEVPVGRLLAALAAALPPGARVLELGTGAGVGTAWLAAGLLPRTDVTVTSVELDPQTAAVAATGDWPSFVELRVGDAVEFLRAAGHGYDLIFADCRGGKTEGLDRTIARLNPRGTLVVDDMTEIDGWPDDFKAAQRGVRRTLVEHPDLVSAELDFGSGVVVSVRR</sequence>
<reference evidence="1" key="2">
    <citation type="submission" date="2020-09" db="EMBL/GenBank/DDBJ databases">
        <authorList>
            <person name="Sun Q."/>
            <person name="Ohkuma M."/>
        </authorList>
    </citation>
    <scope>NUCLEOTIDE SEQUENCE</scope>
    <source>
        <strain evidence="1">JCM 19831</strain>
    </source>
</reference>
<dbReference type="AlphaFoldDB" id="A0A917U6W7"/>
<organism evidence="1 2">
    <name type="scientific">Dactylosporangium sucinum</name>
    <dbReference type="NCBI Taxonomy" id="1424081"/>
    <lineage>
        <taxon>Bacteria</taxon>
        <taxon>Bacillati</taxon>
        <taxon>Actinomycetota</taxon>
        <taxon>Actinomycetes</taxon>
        <taxon>Micromonosporales</taxon>
        <taxon>Micromonosporaceae</taxon>
        <taxon>Dactylosporangium</taxon>
    </lineage>
</organism>
<dbReference type="GO" id="GO:0016740">
    <property type="term" value="F:transferase activity"/>
    <property type="evidence" value="ECO:0007669"/>
    <property type="project" value="UniProtKB-KW"/>
</dbReference>
<evidence type="ECO:0000313" key="2">
    <source>
        <dbReference type="Proteomes" id="UP000642070"/>
    </source>
</evidence>
<dbReference type="Pfam" id="PF13578">
    <property type="entry name" value="Methyltransf_24"/>
    <property type="match status" value="1"/>
</dbReference>
<dbReference type="Gene3D" id="3.40.50.150">
    <property type="entry name" value="Vaccinia Virus protein VP39"/>
    <property type="match status" value="1"/>
</dbReference>
<name>A0A917U6W7_9ACTN</name>
<protein>
    <submittedName>
        <fullName evidence="1">Transferase</fullName>
    </submittedName>
</protein>
<dbReference type="InterPro" id="IPR029063">
    <property type="entry name" value="SAM-dependent_MTases_sf"/>
</dbReference>
<proteinExistence type="predicted"/>
<dbReference type="PANTHER" id="PTHR43167:SF1">
    <property type="entry name" value="PUTATIVE (AFU_ORTHOLOGUE AFUA_6G01830)-RELATED"/>
    <property type="match status" value="1"/>
</dbReference>
<reference evidence="1" key="1">
    <citation type="journal article" date="2014" name="Int. J. Syst. Evol. Microbiol.">
        <title>Complete genome sequence of Corynebacterium casei LMG S-19264T (=DSM 44701T), isolated from a smear-ripened cheese.</title>
        <authorList>
            <consortium name="US DOE Joint Genome Institute (JGI-PGF)"/>
            <person name="Walter F."/>
            <person name="Albersmeier A."/>
            <person name="Kalinowski J."/>
            <person name="Ruckert C."/>
        </authorList>
    </citation>
    <scope>NUCLEOTIDE SEQUENCE</scope>
    <source>
        <strain evidence="1">JCM 19831</strain>
    </source>
</reference>
<keyword evidence="2" id="KW-1185">Reference proteome</keyword>